<gene>
    <name evidence="1" type="ORF">HNR23_003925</name>
</gene>
<accession>A0A7W9YKW6</accession>
<evidence type="ECO:0000313" key="2">
    <source>
        <dbReference type="Proteomes" id="UP000546642"/>
    </source>
</evidence>
<dbReference type="RefSeq" id="WP_281381850.1">
    <property type="nucleotide sequence ID" value="NZ_JACHDS010000001.1"/>
</dbReference>
<dbReference type="AlphaFoldDB" id="A0A7W9YKW6"/>
<reference evidence="1 2" key="1">
    <citation type="submission" date="2020-08" db="EMBL/GenBank/DDBJ databases">
        <title>Sequencing the genomes of 1000 actinobacteria strains.</title>
        <authorList>
            <person name="Klenk H.-P."/>
        </authorList>
    </citation>
    <scope>NUCLEOTIDE SEQUENCE [LARGE SCALE GENOMIC DNA]</scope>
    <source>
        <strain evidence="1 2">DSM 46659</strain>
    </source>
</reference>
<sequence length="40" mass="4786">MTMHTLLRRPPRVRPYVLAIEYRRARQAAAFRLFRVEVSG</sequence>
<comment type="caution">
    <text evidence="1">The sequence shown here is derived from an EMBL/GenBank/DDBJ whole genome shotgun (WGS) entry which is preliminary data.</text>
</comment>
<evidence type="ECO:0000313" key="1">
    <source>
        <dbReference type="EMBL" id="MBB6173865.1"/>
    </source>
</evidence>
<protein>
    <submittedName>
        <fullName evidence="1">Uncharacterized protein</fullName>
    </submittedName>
</protein>
<proteinExistence type="predicted"/>
<name>A0A7W9YKW6_9ACTN</name>
<dbReference type="Proteomes" id="UP000546642">
    <property type="component" value="Unassembled WGS sequence"/>
</dbReference>
<dbReference type="EMBL" id="JACHDS010000001">
    <property type="protein sequence ID" value="MBB6173865.1"/>
    <property type="molecule type" value="Genomic_DNA"/>
</dbReference>
<organism evidence="1 2">
    <name type="scientific">Nocardiopsis mwathae</name>
    <dbReference type="NCBI Taxonomy" id="1472723"/>
    <lineage>
        <taxon>Bacteria</taxon>
        <taxon>Bacillati</taxon>
        <taxon>Actinomycetota</taxon>
        <taxon>Actinomycetes</taxon>
        <taxon>Streptosporangiales</taxon>
        <taxon>Nocardiopsidaceae</taxon>
        <taxon>Nocardiopsis</taxon>
    </lineage>
</organism>
<keyword evidence="2" id="KW-1185">Reference proteome</keyword>